<organism evidence="2 3">
    <name type="scientific">Nocardioides dubius</name>
    <dbReference type="NCBI Taxonomy" id="317019"/>
    <lineage>
        <taxon>Bacteria</taxon>
        <taxon>Bacillati</taxon>
        <taxon>Actinomycetota</taxon>
        <taxon>Actinomycetes</taxon>
        <taxon>Propionibacteriales</taxon>
        <taxon>Nocardioidaceae</taxon>
        <taxon>Nocardioides</taxon>
    </lineage>
</organism>
<evidence type="ECO:0000256" key="1">
    <source>
        <dbReference type="SAM" id="MobiDB-lite"/>
    </source>
</evidence>
<name>A0ABP4EH98_9ACTN</name>
<keyword evidence="3" id="KW-1185">Reference proteome</keyword>
<proteinExistence type="predicted"/>
<accession>A0ABP4EH98</accession>
<evidence type="ECO:0000313" key="2">
    <source>
        <dbReference type="EMBL" id="GAA1109443.1"/>
    </source>
</evidence>
<reference evidence="3" key="1">
    <citation type="journal article" date="2019" name="Int. J. Syst. Evol. Microbiol.">
        <title>The Global Catalogue of Microorganisms (GCM) 10K type strain sequencing project: providing services to taxonomists for standard genome sequencing and annotation.</title>
        <authorList>
            <consortium name="The Broad Institute Genomics Platform"/>
            <consortium name="The Broad Institute Genome Sequencing Center for Infectious Disease"/>
            <person name="Wu L."/>
            <person name="Ma J."/>
        </authorList>
    </citation>
    <scope>NUCLEOTIDE SEQUENCE [LARGE SCALE GENOMIC DNA]</scope>
    <source>
        <strain evidence="3">JCM 13008</strain>
    </source>
</reference>
<evidence type="ECO:0000313" key="3">
    <source>
        <dbReference type="Proteomes" id="UP001501581"/>
    </source>
</evidence>
<dbReference type="Proteomes" id="UP001501581">
    <property type="component" value="Unassembled WGS sequence"/>
</dbReference>
<feature type="region of interest" description="Disordered" evidence="1">
    <location>
        <begin position="128"/>
        <end position="151"/>
    </location>
</feature>
<dbReference type="RefSeq" id="WP_343995866.1">
    <property type="nucleotide sequence ID" value="NZ_BAAALG010000012.1"/>
</dbReference>
<dbReference type="EMBL" id="BAAALG010000012">
    <property type="protein sequence ID" value="GAA1109443.1"/>
    <property type="molecule type" value="Genomic_DNA"/>
</dbReference>
<comment type="caution">
    <text evidence="2">The sequence shown here is derived from an EMBL/GenBank/DDBJ whole genome shotgun (WGS) entry which is preliminary data.</text>
</comment>
<protein>
    <submittedName>
        <fullName evidence="2">Uncharacterized protein</fullName>
    </submittedName>
</protein>
<gene>
    <name evidence="2" type="ORF">GCM10009668_32260</name>
</gene>
<sequence>MKFSENEMTVAVDAAARHLFLARQLPWRRKSALARWETMAPYAKYQLRATAGEMVLPTLTALPERPVESGRPGFTAAEVTEAAEAGARGLLNHRDPEAWEKLGARRRKAMLHLTSMVTRLALAAMPERTAPPAASGDQELPTVPDTPEGLM</sequence>